<organism evidence="2 3">
    <name type="scientific">Cyclotella cryptica</name>
    <dbReference type="NCBI Taxonomy" id="29204"/>
    <lineage>
        <taxon>Eukaryota</taxon>
        <taxon>Sar</taxon>
        <taxon>Stramenopiles</taxon>
        <taxon>Ochrophyta</taxon>
        <taxon>Bacillariophyta</taxon>
        <taxon>Coscinodiscophyceae</taxon>
        <taxon>Thalassiosirophycidae</taxon>
        <taxon>Stephanodiscales</taxon>
        <taxon>Stephanodiscaceae</taxon>
        <taxon>Cyclotella</taxon>
    </lineage>
</organism>
<comment type="caution">
    <text evidence="2">The sequence shown here is derived from an EMBL/GenBank/DDBJ whole genome shotgun (WGS) entry which is preliminary data.</text>
</comment>
<name>A0ABD3PEP5_9STRA</name>
<accession>A0ABD3PEP5</accession>
<dbReference type="InterPro" id="IPR029455">
    <property type="entry name" value="GHL15"/>
</dbReference>
<evidence type="ECO:0000313" key="2">
    <source>
        <dbReference type="EMBL" id="KAL3786152.1"/>
    </source>
</evidence>
<dbReference type="EMBL" id="JABMIG020000201">
    <property type="protein sequence ID" value="KAL3786152.1"/>
    <property type="molecule type" value="Genomic_DNA"/>
</dbReference>
<dbReference type="Proteomes" id="UP001516023">
    <property type="component" value="Unassembled WGS sequence"/>
</dbReference>
<reference evidence="2 3" key="1">
    <citation type="journal article" date="2020" name="G3 (Bethesda)">
        <title>Improved Reference Genome for Cyclotella cryptica CCMP332, a Model for Cell Wall Morphogenesis, Salinity Adaptation, and Lipid Production in Diatoms (Bacillariophyta).</title>
        <authorList>
            <person name="Roberts W.R."/>
            <person name="Downey K.M."/>
            <person name="Ruck E.C."/>
            <person name="Traller J.C."/>
            <person name="Alverson A.J."/>
        </authorList>
    </citation>
    <scope>NUCLEOTIDE SEQUENCE [LARGE SCALE GENOMIC DNA]</scope>
    <source>
        <strain evidence="2 3">CCMP332</strain>
    </source>
</reference>
<keyword evidence="3" id="KW-1185">Reference proteome</keyword>
<dbReference type="InterPro" id="IPR017853">
    <property type="entry name" value="GH"/>
</dbReference>
<dbReference type="AlphaFoldDB" id="A0ABD3PEP5"/>
<dbReference type="SUPFAM" id="SSF51445">
    <property type="entry name" value="(Trans)glycosidases"/>
    <property type="match status" value="1"/>
</dbReference>
<evidence type="ECO:0008006" key="4">
    <source>
        <dbReference type="Google" id="ProtNLM"/>
    </source>
</evidence>
<feature type="compositionally biased region" description="Basic and acidic residues" evidence="1">
    <location>
        <begin position="1"/>
        <end position="12"/>
    </location>
</feature>
<evidence type="ECO:0000256" key="1">
    <source>
        <dbReference type="SAM" id="MobiDB-lite"/>
    </source>
</evidence>
<protein>
    <recommendedName>
        <fullName evidence="4">Glycoside-hydrolase family GH114 TIM-barrel domain-containing protein</fullName>
    </recommendedName>
</protein>
<feature type="compositionally biased region" description="Basic and acidic residues" evidence="1">
    <location>
        <begin position="19"/>
        <end position="30"/>
    </location>
</feature>
<dbReference type="Pfam" id="PF14885">
    <property type="entry name" value="GHL15"/>
    <property type="match status" value="1"/>
</dbReference>
<proteinExistence type="predicted"/>
<sequence>MEKDEVTHRSEETGETDEESRATDEEKDDKVDDDSDEIKIFVDGEEDTITKNKAYFPEWNFDHVRPWVPLRRDDAYDNDQILQVAGHDLVMLEKANGFRTHGSVESGAFEAAKRIKNINPKVKVLFYLNAMIHYPHYEADLTFKKDQWAMRDPKTNDFYLWNKRFVSYDHRNLEFREWWITRALDMLQHDEIDGIFIDAIIKTAAVSNSIDAPDHDKAYIETANDLRARLPEGKLLIGNALRANAPKGAGGEGNIKHLKYLDGSYLENWDRSDEGIAKTIRLMRTALKAGRLIMFTSTPFSGYPLAKRYTEQQKEILATLKTMTADDKYPYIEQFIEFPLGVFLLAVEEFAYFSYHDSVDASPRTGNAAFDCNRYVEITRQLGNPLGPYEEEGEFIFTREFVNLKVWVDVQNKVGKLTVKEVRDEL</sequence>
<evidence type="ECO:0000313" key="3">
    <source>
        <dbReference type="Proteomes" id="UP001516023"/>
    </source>
</evidence>
<gene>
    <name evidence="2" type="ORF">HJC23_010726</name>
</gene>
<feature type="region of interest" description="Disordered" evidence="1">
    <location>
        <begin position="1"/>
        <end position="37"/>
    </location>
</feature>